<proteinExistence type="predicted"/>
<protein>
    <submittedName>
        <fullName evidence="1">Uncharacterized protein</fullName>
    </submittedName>
</protein>
<organism evidence="1 2">
    <name type="scientific">Candidatus Neomicrothrix parvicella RN1</name>
    <dbReference type="NCBI Taxonomy" id="1229780"/>
    <lineage>
        <taxon>Bacteria</taxon>
        <taxon>Bacillati</taxon>
        <taxon>Actinomycetota</taxon>
        <taxon>Acidimicrobiia</taxon>
        <taxon>Acidimicrobiales</taxon>
        <taxon>Microthrixaceae</taxon>
        <taxon>Candidatus Neomicrothrix</taxon>
    </lineage>
</organism>
<sequence>MRYPGAGRPMRSPRSRVLSDAGGRAVCCLWPVGPFDPKDSTDGPGSRMVGDGSGAIGVAGGLTFADDEGQGGCDVSWPRHYRDGPTWLIHQQPNPPSRCRWRSWRPISRLGTT</sequence>
<gene>
    <name evidence="1" type="ORF">BN381_80409</name>
</gene>
<accession>R4Z4Q2</accession>
<dbReference type="EMBL" id="CANL01000078">
    <property type="protein sequence ID" value="CCM65879.1"/>
    <property type="molecule type" value="Genomic_DNA"/>
</dbReference>
<reference evidence="1 2" key="1">
    <citation type="journal article" date="2013" name="ISME J.">
        <title>Metabolic model for the filamentous 'Candidatus Microthrix parvicella' based on genomic and metagenomic analyses.</title>
        <authorList>
            <person name="Jon McIlroy S."/>
            <person name="Kristiansen R."/>
            <person name="Albertsen M."/>
            <person name="Michael Karst S."/>
            <person name="Rossetti S."/>
            <person name="Lund Nielsen J."/>
            <person name="Tandoi V."/>
            <person name="James Seviour R."/>
            <person name="Nielsen P.H."/>
        </authorList>
    </citation>
    <scope>NUCLEOTIDE SEQUENCE [LARGE SCALE GENOMIC DNA]</scope>
    <source>
        <strain evidence="1 2">RN1</strain>
    </source>
</reference>
<dbReference type="AlphaFoldDB" id="R4Z4Q2"/>
<keyword evidence="2" id="KW-1185">Reference proteome</keyword>
<name>R4Z4Q2_9ACTN</name>
<comment type="caution">
    <text evidence="1">The sequence shown here is derived from an EMBL/GenBank/DDBJ whole genome shotgun (WGS) entry which is preliminary data.</text>
</comment>
<dbReference type="Proteomes" id="UP000018291">
    <property type="component" value="Unassembled WGS sequence"/>
</dbReference>
<dbReference type="HOGENOM" id="CLU_2128931_0_0_11"/>
<evidence type="ECO:0000313" key="1">
    <source>
        <dbReference type="EMBL" id="CCM65879.1"/>
    </source>
</evidence>
<evidence type="ECO:0000313" key="2">
    <source>
        <dbReference type="Proteomes" id="UP000018291"/>
    </source>
</evidence>
<dbReference type="STRING" id="1229780.BN381_80409"/>